<protein>
    <submittedName>
        <fullName evidence="2">26S proteasome regulatory subunit Rpn7 N-terminal domain-containing protein</fullName>
    </submittedName>
</protein>
<reference evidence="2" key="1">
    <citation type="submission" date="2022-11" db="UniProtKB">
        <authorList>
            <consortium name="WormBaseParasite"/>
        </authorList>
    </citation>
    <scope>IDENTIFICATION</scope>
</reference>
<organism evidence="1 2">
    <name type="scientific">Panagrolaimus sp. ES5</name>
    <dbReference type="NCBI Taxonomy" id="591445"/>
    <lineage>
        <taxon>Eukaryota</taxon>
        <taxon>Metazoa</taxon>
        <taxon>Ecdysozoa</taxon>
        <taxon>Nematoda</taxon>
        <taxon>Chromadorea</taxon>
        <taxon>Rhabditida</taxon>
        <taxon>Tylenchina</taxon>
        <taxon>Panagrolaimomorpha</taxon>
        <taxon>Panagrolaimoidea</taxon>
        <taxon>Panagrolaimidae</taxon>
        <taxon>Panagrolaimus</taxon>
    </lineage>
</organism>
<dbReference type="Proteomes" id="UP000887579">
    <property type="component" value="Unplaced"/>
</dbReference>
<name>A0AC34GA06_9BILA</name>
<proteinExistence type="predicted"/>
<dbReference type="WBParaSite" id="ES5_v2.g26433.t1">
    <property type="protein sequence ID" value="ES5_v2.g26433.t1"/>
    <property type="gene ID" value="ES5_v2.g26433"/>
</dbReference>
<evidence type="ECO:0000313" key="2">
    <source>
        <dbReference type="WBParaSite" id="ES5_v2.g26433.t1"/>
    </source>
</evidence>
<evidence type="ECO:0000313" key="1">
    <source>
        <dbReference type="Proteomes" id="UP000887579"/>
    </source>
</evidence>
<sequence length="220" mass="25397">ERESANLKKAQDEGVKENIRISMVNLFDINFRAGKFYEAAKLYSRSLRDYCNTPKTVVPMLLSHVKVLMYMQDYYRVETYLNQAERAIVDSQERELKHGRNIAVFPPRDEKASKFAIQQAGKDMAKINAVMGVTKMCNKNYSTAADKFVYVDHEVFEFPDLLSNTDIAFAGCFCALASYDRNQLKEKVITNANFRKFLEPEEKVINNANFRKFLEPEGNE</sequence>
<accession>A0AC34GA06</accession>